<dbReference type="InterPro" id="IPR001287">
    <property type="entry name" value="NO2-reductase_Cu"/>
</dbReference>
<dbReference type="KEGG" id="lpil:LIP_3346"/>
<dbReference type="Pfam" id="PF07732">
    <property type="entry name" value="Cu-oxidase_3"/>
    <property type="match status" value="1"/>
</dbReference>
<feature type="binding site" description="type 1 copper site" evidence="12">
    <location>
        <position position="176"/>
    </location>
    <ligand>
        <name>Cu cation</name>
        <dbReference type="ChEBI" id="CHEBI:23378"/>
        <label>1</label>
    </ligand>
</feature>
<sequence length="353" mass="38609">MFRMRTGQARRSDDPRAGGRPPAWRRWVPPAVVSMALVALLVTPAVMRAAGGPTGIDIARTNDPIQPDRGGRVVDVTLESYPVEWPVADGQTQVMWTFNGQVPGPVVRVRQGDVVRFTLVNRDPRLPHSADLHAARTPWDRDFRDVPPGKSLQFYWKAEYPGVWMYHCGTQPVILHIGNGMFGVVIVDPKEGRLPAREFVLVQHEIYGGPNDLTGMLADTPKYVAFNGERNRYAASPLQARPGELIRLYVVDAGPNRSSAFHVVGTIFDRVEVNGNPRNTLYGIQTYTVPPGGGSVFELRIPEEGRYPVVTHAFNDATAGALGILEVRKDAPAASPAPDALMPGVASRPPSTD</sequence>
<accession>A0A0K2SPW9</accession>
<dbReference type="OrthoDB" id="9757546at2"/>
<feature type="region of interest" description="Disordered" evidence="13">
    <location>
        <begin position="1"/>
        <end position="24"/>
    </location>
</feature>
<evidence type="ECO:0000256" key="12">
    <source>
        <dbReference type="PIRSR" id="PIRSR601287-1"/>
    </source>
</evidence>
<dbReference type="PRINTS" id="PR00695">
    <property type="entry name" value="CUNO2RDTASE"/>
</dbReference>
<dbReference type="PANTHER" id="PTHR11709">
    <property type="entry name" value="MULTI-COPPER OXIDASE"/>
    <property type="match status" value="1"/>
</dbReference>
<evidence type="ECO:0000256" key="3">
    <source>
        <dbReference type="ARBA" id="ARBA00010609"/>
    </source>
</evidence>
<feature type="binding site" description="type 1 copper site" evidence="12">
    <location>
        <position position="167"/>
    </location>
    <ligand>
        <name>Cu cation</name>
        <dbReference type="ChEBI" id="CHEBI:23378"/>
        <label>1</label>
    </ligand>
</feature>
<comment type="catalytic activity">
    <reaction evidence="11">
        <text>nitric oxide + Fe(III)-[cytochrome c] + H2O = Fe(II)-[cytochrome c] + nitrite + 2 H(+)</text>
        <dbReference type="Rhea" id="RHEA:15233"/>
        <dbReference type="Rhea" id="RHEA-COMP:10350"/>
        <dbReference type="Rhea" id="RHEA-COMP:14399"/>
        <dbReference type="ChEBI" id="CHEBI:15377"/>
        <dbReference type="ChEBI" id="CHEBI:15378"/>
        <dbReference type="ChEBI" id="CHEBI:16301"/>
        <dbReference type="ChEBI" id="CHEBI:16480"/>
        <dbReference type="ChEBI" id="CHEBI:29033"/>
        <dbReference type="ChEBI" id="CHEBI:29034"/>
        <dbReference type="EC" id="1.7.2.1"/>
    </reaction>
</comment>
<dbReference type="GO" id="GO:0005507">
    <property type="term" value="F:copper ion binding"/>
    <property type="evidence" value="ECO:0007669"/>
    <property type="project" value="InterPro"/>
</dbReference>
<feature type="binding site" description="type 1 copper site" evidence="12">
    <location>
        <position position="128"/>
    </location>
    <ligand>
        <name>Cu cation</name>
        <dbReference type="ChEBI" id="CHEBI:23378"/>
        <label>1</label>
    </ligand>
</feature>
<dbReference type="InterPro" id="IPR045087">
    <property type="entry name" value="Cu-oxidase_fam"/>
</dbReference>
<dbReference type="AlphaFoldDB" id="A0A0K2SPW9"/>
<proteinExistence type="inferred from homology"/>
<evidence type="ECO:0000256" key="7">
    <source>
        <dbReference type="ARBA" id="ARBA00022723"/>
    </source>
</evidence>
<feature type="binding site" description="type 1 copper site" evidence="12">
    <location>
        <position position="312"/>
    </location>
    <ligand>
        <name>Cu cation</name>
        <dbReference type="ChEBI" id="CHEBI:23378"/>
        <label>1</label>
    </ligand>
</feature>
<dbReference type="InterPro" id="IPR008972">
    <property type="entry name" value="Cupredoxin"/>
</dbReference>
<comment type="cofactor">
    <cofactor evidence="1 12">
        <name>Cu(+)</name>
        <dbReference type="ChEBI" id="CHEBI:49552"/>
    </cofactor>
</comment>
<evidence type="ECO:0000256" key="11">
    <source>
        <dbReference type="ARBA" id="ARBA00049340"/>
    </source>
</evidence>
<dbReference type="Gene3D" id="2.60.40.420">
    <property type="entry name" value="Cupredoxins - blue copper proteins"/>
    <property type="match status" value="2"/>
</dbReference>
<dbReference type="SUPFAM" id="SSF49503">
    <property type="entry name" value="Cupredoxins"/>
    <property type="match status" value="2"/>
</dbReference>
<evidence type="ECO:0000256" key="4">
    <source>
        <dbReference type="ARBA" id="ARBA00011233"/>
    </source>
</evidence>
<gene>
    <name evidence="15" type="ORF">LIP_3346</name>
</gene>
<name>A0A0K2SPW9_LIMPI</name>
<keyword evidence="9" id="KW-0560">Oxidoreductase</keyword>
<reference evidence="16" key="2">
    <citation type="journal article" date="2016" name="Int. J. Syst. Evol. Microbiol.">
        <title>Complete genome sequence and cell structure of Limnochorda pilosa, a Gram-negative spore-former within the phylum Firmicutes.</title>
        <authorList>
            <person name="Watanabe M."/>
            <person name="Kojima H."/>
            <person name="Fukui M."/>
        </authorList>
    </citation>
    <scope>NUCLEOTIDE SEQUENCE [LARGE SCALE GENOMIC DNA]</scope>
    <source>
        <strain evidence="16">HC45</strain>
    </source>
</reference>
<evidence type="ECO:0000259" key="14">
    <source>
        <dbReference type="Pfam" id="PF07732"/>
    </source>
</evidence>
<evidence type="ECO:0000256" key="13">
    <source>
        <dbReference type="SAM" id="MobiDB-lite"/>
    </source>
</evidence>
<comment type="subunit">
    <text evidence="4">Homotrimer.</text>
</comment>
<dbReference type="Proteomes" id="UP000065807">
    <property type="component" value="Chromosome"/>
</dbReference>
<evidence type="ECO:0000256" key="8">
    <source>
        <dbReference type="ARBA" id="ARBA00022737"/>
    </source>
</evidence>
<dbReference type="EC" id="1.7.2.1" evidence="5"/>
<evidence type="ECO:0000256" key="2">
    <source>
        <dbReference type="ARBA" id="ARBA00001973"/>
    </source>
</evidence>
<feature type="region of interest" description="Disordered" evidence="13">
    <location>
        <begin position="333"/>
        <end position="353"/>
    </location>
</feature>
<dbReference type="EMBL" id="AP014924">
    <property type="protein sequence ID" value="BAS29158.1"/>
    <property type="molecule type" value="Genomic_DNA"/>
</dbReference>
<dbReference type="InterPro" id="IPR011707">
    <property type="entry name" value="Cu-oxidase-like_N"/>
</dbReference>
<dbReference type="CDD" id="cd11020">
    <property type="entry name" value="CuRO_1_CuNIR"/>
    <property type="match status" value="1"/>
</dbReference>
<keyword evidence="7 12" id="KW-0479">Metal-binding</keyword>
<evidence type="ECO:0000256" key="6">
    <source>
        <dbReference type="ARBA" id="ARBA00017290"/>
    </source>
</evidence>
<evidence type="ECO:0000256" key="5">
    <source>
        <dbReference type="ARBA" id="ARBA00011882"/>
    </source>
</evidence>
<dbReference type="RefSeq" id="WP_082726446.1">
    <property type="nucleotide sequence ID" value="NZ_AP014924.1"/>
</dbReference>
<evidence type="ECO:0000256" key="1">
    <source>
        <dbReference type="ARBA" id="ARBA00001960"/>
    </source>
</evidence>
<comment type="cofactor">
    <cofactor evidence="2 12">
        <name>Cu(2+)</name>
        <dbReference type="ChEBI" id="CHEBI:29036"/>
    </cofactor>
</comment>
<evidence type="ECO:0000256" key="10">
    <source>
        <dbReference type="ARBA" id="ARBA00023008"/>
    </source>
</evidence>
<evidence type="ECO:0000256" key="9">
    <source>
        <dbReference type="ARBA" id="ARBA00023002"/>
    </source>
</evidence>
<dbReference type="CDD" id="cd04208">
    <property type="entry name" value="CuRO_2_CuNIR"/>
    <property type="match status" value="1"/>
</dbReference>
<keyword evidence="8" id="KW-0677">Repeat</keyword>
<feature type="binding site" description="type 1 copper site" evidence="12">
    <location>
        <position position="133"/>
    </location>
    <ligand>
        <name>Cu cation</name>
        <dbReference type="ChEBI" id="CHEBI:23378"/>
        <label>1</label>
    </ligand>
</feature>
<dbReference type="GO" id="GO:0050421">
    <property type="term" value="F:nitrite reductase (NO-forming) activity"/>
    <property type="evidence" value="ECO:0007669"/>
    <property type="project" value="UniProtKB-EC"/>
</dbReference>
<dbReference type="PANTHER" id="PTHR11709:SF394">
    <property type="entry name" value="FI03373P-RELATED"/>
    <property type="match status" value="1"/>
</dbReference>
<feature type="binding site" description="type 1 copper site" evidence="12">
    <location>
        <position position="168"/>
    </location>
    <ligand>
        <name>Cu cation</name>
        <dbReference type="ChEBI" id="CHEBI:23378"/>
        <label>1</label>
    </ligand>
</feature>
<dbReference type="STRING" id="1555112.LIP_3346"/>
<comment type="similarity">
    <text evidence="3">Belongs to the multicopper oxidase family.</text>
</comment>
<evidence type="ECO:0000313" key="16">
    <source>
        <dbReference type="Proteomes" id="UP000065807"/>
    </source>
</evidence>
<evidence type="ECO:0000313" key="15">
    <source>
        <dbReference type="EMBL" id="BAS29158.1"/>
    </source>
</evidence>
<keyword evidence="16" id="KW-1185">Reference proteome</keyword>
<protein>
    <recommendedName>
        <fullName evidence="6">Copper-containing nitrite reductase</fullName>
        <ecNumber evidence="5">1.7.2.1</ecNumber>
    </recommendedName>
</protein>
<keyword evidence="10 12" id="KW-0186">Copper</keyword>
<reference evidence="16" key="1">
    <citation type="submission" date="2015-07" db="EMBL/GenBank/DDBJ databases">
        <title>Complete genome sequence and phylogenetic analysis of Limnochorda pilosa.</title>
        <authorList>
            <person name="Watanabe M."/>
            <person name="Kojima H."/>
            <person name="Fukui M."/>
        </authorList>
    </citation>
    <scope>NUCLEOTIDE SEQUENCE [LARGE SCALE GENOMIC DNA]</scope>
    <source>
        <strain evidence="16">HC45</strain>
    </source>
</reference>
<feature type="binding site" description="type 1 copper site" evidence="12">
    <location>
        <position position="181"/>
    </location>
    <ligand>
        <name>Cu cation</name>
        <dbReference type="ChEBI" id="CHEBI:23378"/>
        <label>1</label>
    </ligand>
</feature>
<feature type="domain" description="Plastocyanin-like" evidence="14">
    <location>
        <begin position="85"/>
        <end position="191"/>
    </location>
</feature>
<organism evidence="15 16">
    <name type="scientific">Limnochorda pilosa</name>
    <dbReference type="NCBI Taxonomy" id="1555112"/>
    <lineage>
        <taxon>Bacteria</taxon>
        <taxon>Bacillati</taxon>
        <taxon>Bacillota</taxon>
        <taxon>Limnochordia</taxon>
        <taxon>Limnochordales</taxon>
        <taxon>Limnochordaceae</taxon>
        <taxon>Limnochorda</taxon>
    </lineage>
</organism>